<comment type="caution">
    <text evidence="1">The sequence shown here is derived from an EMBL/GenBank/DDBJ whole genome shotgun (WGS) entry which is preliminary data.</text>
</comment>
<reference evidence="1" key="1">
    <citation type="submission" date="2023-01" db="EMBL/GenBank/DDBJ databases">
        <title>The chitinases involved in constricting ring structure development in the nematode-trapping fungus Drechslerella dactyloides.</title>
        <authorList>
            <person name="Wang R."/>
            <person name="Zhang L."/>
            <person name="Tang P."/>
            <person name="Li S."/>
            <person name="Liang L."/>
        </authorList>
    </citation>
    <scope>NUCLEOTIDE SEQUENCE</scope>
    <source>
        <strain evidence="1">YMF1.00031</strain>
    </source>
</reference>
<name>A0AAD6IR61_DREDA</name>
<protein>
    <submittedName>
        <fullName evidence="1">Uncharacterized protein</fullName>
    </submittedName>
</protein>
<gene>
    <name evidence="1" type="ORF">Dda_8758</name>
</gene>
<keyword evidence="2" id="KW-1185">Reference proteome</keyword>
<organism evidence="1 2">
    <name type="scientific">Drechslerella dactyloides</name>
    <name type="common">Nematode-trapping fungus</name>
    <name type="synonym">Arthrobotrys dactyloides</name>
    <dbReference type="NCBI Taxonomy" id="74499"/>
    <lineage>
        <taxon>Eukaryota</taxon>
        <taxon>Fungi</taxon>
        <taxon>Dikarya</taxon>
        <taxon>Ascomycota</taxon>
        <taxon>Pezizomycotina</taxon>
        <taxon>Orbiliomycetes</taxon>
        <taxon>Orbiliales</taxon>
        <taxon>Orbiliaceae</taxon>
        <taxon>Drechslerella</taxon>
    </lineage>
</organism>
<dbReference type="Proteomes" id="UP001221413">
    <property type="component" value="Unassembled WGS sequence"/>
</dbReference>
<dbReference type="AlphaFoldDB" id="A0AAD6IR61"/>
<evidence type="ECO:0000313" key="1">
    <source>
        <dbReference type="EMBL" id="KAJ6256888.1"/>
    </source>
</evidence>
<proteinExistence type="predicted"/>
<evidence type="ECO:0000313" key="2">
    <source>
        <dbReference type="Proteomes" id="UP001221413"/>
    </source>
</evidence>
<dbReference type="EMBL" id="JAQGDS010000012">
    <property type="protein sequence ID" value="KAJ6256888.1"/>
    <property type="molecule type" value="Genomic_DNA"/>
</dbReference>
<accession>A0AAD6IR61</accession>
<sequence length="439" mass="49828">MITTMGGDWYNPVYIQEDKTSFYSKLRPYKLGTDGSDPTTSNLPEDQLKFSIMSVPQFVKEAMSSEYNITKGYLRNSWLWGMGYVLRERWADPRITALGATFILEVIGNRKTFDIWRQQMLDALEAADKVSDGPTRAVCRRTVLEYVDVRSYRRIIGQGNRPVYHFPGDALRTMSIGGGWSGTISEVCEVTFPGSISKFEPGGMLESFAAFANAMASIPRDQREGTTNNSIISIYSEPGNDLATDLTRICKYIDATEGPELSMLGHLMLTNNNHSRYIMLSVFLSAIQLGNISLANMNFQDIWLANAIKLVDRMAVPTGSLLVSRLNREQRIRNAISRLWEPIKVADEDHTEASVEASQLELNKFLQTECMEICWRRADPTVMWGTCLGYFRTMCDIDGIADLIMQGDTFKHIRVKSDGYEPDWLREIYAWSPKQRQPM</sequence>